<evidence type="ECO:0000256" key="10">
    <source>
        <dbReference type="ARBA" id="ARBA00023136"/>
    </source>
</evidence>
<dbReference type="Gene3D" id="3.40.47.10">
    <property type="match status" value="1"/>
</dbReference>
<comment type="similarity">
    <text evidence="2">Belongs to the thiolase-like superfamily. Beta-ketoacyl-ACP synthases family.</text>
</comment>
<dbReference type="InterPro" id="IPR014031">
    <property type="entry name" value="Ketoacyl_synth_C"/>
</dbReference>
<evidence type="ECO:0000313" key="16">
    <source>
        <dbReference type="EMBL" id="KZV15203.1"/>
    </source>
</evidence>
<proteinExistence type="inferred from homology"/>
<dbReference type="PANTHER" id="PTHR11712:SF352">
    <property type="entry name" value="3-OXOACYL-[ACYL-CARRIER-PROTEIN] SYNTHASE"/>
    <property type="match status" value="1"/>
</dbReference>
<evidence type="ECO:0000256" key="2">
    <source>
        <dbReference type="ARBA" id="ARBA00008467"/>
    </source>
</evidence>
<evidence type="ECO:0000256" key="1">
    <source>
        <dbReference type="ARBA" id="ARBA00004533"/>
    </source>
</evidence>
<gene>
    <name evidence="16" type="ORF">F511_29952</name>
</gene>
<evidence type="ECO:0000256" key="8">
    <source>
        <dbReference type="ARBA" id="ARBA00022692"/>
    </source>
</evidence>
<dbReference type="PROSITE" id="PS52004">
    <property type="entry name" value="KS3_2"/>
    <property type="match status" value="1"/>
</dbReference>
<dbReference type="Gene3D" id="1.10.1200.10">
    <property type="entry name" value="ACP-like"/>
    <property type="match status" value="1"/>
</dbReference>
<keyword evidence="6" id="KW-0997">Cell inner membrane</keyword>
<evidence type="ECO:0000256" key="3">
    <source>
        <dbReference type="ARBA" id="ARBA00013191"/>
    </source>
</evidence>
<name>A0A2Z7A253_9LAMI</name>
<dbReference type="OrthoDB" id="329835at2759"/>
<evidence type="ECO:0000256" key="4">
    <source>
        <dbReference type="ARBA" id="ARBA00022458"/>
    </source>
</evidence>
<keyword evidence="5" id="KW-1003">Cell membrane</keyword>
<dbReference type="EMBL" id="KV020113">
    <property type="protein sequence ID" value="KZV15203.1"/>
    <property type="molecule type" value="Genomic_DNA"/>
</dbReference>
<evidence type="ECO:0000256" key="6">
    <source>
        <dbReference type="ARBA" id="ARBA00022519"/>
    </source>
</evidence>
<keyword evidence="7" id="KW-0808">Transferase</keyword>
<dbReference type="CDD" id="cd00834">
    <property type="entry name" value="KAS_I_II"/>
    <property type="match status" value="1"/>
</dbReference>
<dbReference type="Pfam" id="PF00109">
    <property type="entry name" value="ketoacyl-synt"/>
    <property type="match status" value="1"/>
</dbReference>
<dbReference type="GO" id="GO:0004315">
    <property type="term" value="F:3-oxoacyl-[acyl-carrier-protein] synthase activity"/>
    <property type="evidence" value="ECO:0007669"/>
    <property type="project" value="UniProtKB-EC"/>
</dbReference>
<dbReference type="InterPro" id="IPR009081">
    <property type="entry name" value="PP-bd_ACP"/>
</dbReference>
<keyword evidence="9" id="KW-1133">Transmembrane helix</keyword>
<dbReference type="NCBIfam" id="NF005589">
    <property type="entry name" value="PRK07314.1"/>
    <property type="match status" value="1"/>
</dbReference>
<dbReference type="GO" id="GO:0006633">
    <property type="term" value="P:fatty acid biosynthetic process"/>
    <property type="evidence" value="ECO:0007669"/>
    <property type="project" value="InterPro"/>
</dbReference>
<evidence type="ECO:0000313" key="17">
    <source>
        <dbReference type="Proteomes" id="UP000250235"/>
    </source>
</evidence>
<evidence type="ECO:0000256" key="5">
    <source>
        <dbReference type="ARBA" id="ARBA00022475"/>
    </source>
</evidence>
<evidence type="ECO:0000256" key="7">
    <source>
        <dbReference type="ARBA" id="ARBA00022679"/>
    </source>
</evidence>
<dbReference type="GO" id="GO:0009877">
    <property type="term" value="P:nodulation"/>
    <property type="evidence" value="ECO:0007669"/>
    <property type="project" value="UniProtKB-KW"/>
</dbReference>
<dbReference type="Proteomes" id="UP000250235">
    <property type="component" value="Unassembled WGS sequence"/>
</dbReference>
<comment type="subcellular location">
    <subcellularLocation>
        <location evidence="1">Cell inner membrane</location>
    </subcellularLocation>
</comment>
<evidence type="ECO:0000259" key="15">
    <source>
        <dbReference type="PROSITE" id="PS52004"/>
    </source>
</evidence>
<dbReference type="SUPFAM" id="SSF47336">
    <property type="entry name" value="ACP-like"/>
    <property type="match status" value="1"/>
</dbReference>
<feature type="domain" description="Ketosynthase family 3 (KS3)" evidence="15">
    <location>
        <begin position="78"/>
        <end position="480"/>
    </location>
</feature>
<evidence type="ECO:0000256" key="9">
    <source>
        <dbReference type="ARBA" id="ARBA00022989"/>
    </source>
</evidence>
<keyword evidence="10" id="KW-0472">Membrane</keyword>
<reference evidence="16 17" key="1">
    <citation type="journal article" date="2015" name="Proc. Natl. Acad. Sci. U.S.A.">
        <title>The resurrection genome of Boea hygrometrica: A blueprint for survival of dehydration.</title>
        <authorList>
            <person name="Xiao L."/>
            <person name="Yang G."/>
            <person name="Zhang L."/>
            <person name="Yang X."/>
            <person name="Zhao S."/>
            <person name="Ji Z."/>
            <person name="Zhou Q."/>
            <person name="Hu M."/>
            <person name="Wang Y."/>
            <person name="Chen M."/>
            <person name="Xu Y."/>
            <person name="Jin H."/>
            <person name="Xiao X."/>
            <person name="Hu G."/>
            <person name="Bao F."/>
            <person name="Hu Y."/>
            <person name="Wan P."/>
            <person name="Li L."/>
            <person name="Deng X."/>
            <person name="Kuang T."/>
            <person name="Xiang C."/>
            <person name="Zhu J.K."/>
            <person name="Oliver M.J."/>
            <person name="He Y."/>
        </authorList>
    </citation>
    <scope>NUCLEOTIDE SEQUENCE [LARGE SCALE GENOMIC DNA]</scope>
    <source>
        <strain evidence="17">cv. XS01</strain>
    </source>
</reference>
<dbReference type="InterPro" id="IPR018201">
    <property type="entry name" value="Ketoacyl_synth_AS"/>
</dbReference>
<feature type="domain" description="Carrier" evidence="14">
    <location>
        <begin position="3"/>
        <end position="79"/>
    </location>
</feature>
<dbReference type="PANTHER" id="PTHR11712">
    <property type="entry name" value="POLYKETIDE SYNTHASE-RELATED"/>
    <property type="match status" value="1"/>
</dbReference>
<dbReference type="Pfam" id="PF02801">
    <property type="entry name" value="Ketoacyl-synt_C"/>
    <property type="match status" value="1"/>
</dbReference>
<dbReference type="SMART" id="SM00825">
    <property type="entry name" value="PKS_KS"/>
    <property type="match status" value="1"/>
</dbReference>
<dbReference type="EC" id="2.3.1.41" evidence="3"/>
<dbReference type="SUPFAM" id="SSF53901">
    <property type="entry name" value="Thiolase-like"/>
    <property type="match status" value="2"/>
</dbReference>
<comment type="function">
    <text evidence="11">Proposed to synthesize NOD factor fatty acyl chain. Involved in the synthesis of a highly unsaturated fatty acid moiety, which forms part of a lipo-oligosaccharide that is responsible for host specificity.</text>
</comment>
<dbReference type="InterPro" id="IPR016039">
    <property type="entry name" value="Thiolase-like"/>
</dbReference>
<evidence type="ECO:0000259" key="14">
    <source>
        <dbReference type="PROSITE" id="PS50075"/>
    </source>
</evidence>
<dbReference type="InterPro" id="IPR036736">
    <property type="entry name" value="ACP-like_sf"/>
</dbReference>
<evidence type="ECO:0000256" key="11">
    <source>
        <dbReference type="ARBA" id="ARBA00037576"/>
    </source>
</evidence>
<evidence type="ECO:0000256" key="13">
    <source>
        <dbReference type="ARBA" id="ARBA00041756"/>
    </source>
</evidence>
<dbReference type="InterPro" id="IPR020841">
    <property type="entry name" value="PKS_Beta-ketoAc_synthase_dom"/>
</dbReference>
<dbReference type="InterPro" id="IPR014030">
    <property type="entry name" value="Ketoacyl_synth_N"/>
</dbReference>
<organism evidence="16 17">
    <name type="scientific">Dorcoceras hygrometricum</name>
    <dbReference type="NCBI Taxonomy" id="472368"/>
    <lineage>
        <taxon>Eukaryota</taxon>
        <taxon>Viridiplantae</taxon>
        <taxon>Streptophyta</taxon>
        <taxon>Embryophyta</taxon>
        <taxon>Tracheophyta</taxon>
        <taxon>Spermatophyta</taxon>
        <taxon>Magnoliopsida</taxon>
        <taxon>eudicotyledons</taxon>
        <taxon>Gunneridae</taxon>
        <taxon>Pentapetalae</taxon>
        <taxon>asterids</taxon>
        <taxon>lamiids</taxon>
        <taxon>Lamiales</taxon>
        <taxon>Gesneriaceae</taxon>
        <taxon>Didymocarpoideae</taxon>
        <taxon>Trichosporeae</taxon>
        <taxon>Loxocarpinae</taxon>
        <taxon>Dorcoceras</taxon>
    </lineage>
</organism>
<dbReference type="GO" id="GO:0005886">
    <property type="term" value="C:plasma membrane"/>
    <property type="evidence" value="ECO:0007669"/>
    <property type="project" value="UniProtKB-SubCell"/>
</dbReference>
<dbReference type="AlphaFoldDB" id="A0A2Z7A253"/>
<keyword evidence="8" id="KW-0812">Transmembrane</keyword>
<keyword evidence="4" id="KW-0536">Nodulation</keyword>
<evidence type="ECO:0000256" key="12">
    <source>
        <dbReference type="ARBA" id="ARBA00039445"/>
    </source>
</evidence>
<dbReference type="PROSITE" id="PS00606">
    <property type="entry name" value="KS3_1"/>
    <property type="match status" value="1"/>
</dbReference>
<dbReference type="InterPro" id="IPR000794">
    <property type="entry name" value="Beta-ketoacyl_synthase"/>
</dbReference>
<accession>A0A2Z7A253</accession>
<dbReference type="Pfam" id="PF00550">
    <property type="entry name" value="PP-binding"/>
    <property type="match status" value="1"/>
</dbReference>
<dbReference type="FunFam" id="3.40.47.10:FF:000029">
    <property type="entry name" value="3-oxoacyl-[acyl-carrier-protein] synthase 1"/>
    <property type="match status" value="1"/>
</dbReference>
<protein>
    <recommendedName>
        <fullName evidence="12">Nodulation protein E</fullName>
        <ecNumber evidence="3">2.3.1.41</ecNumber>
    </recommendedName>
    <alternativeName>
        <fullName evidence="13">Host-specificity of nodulation protein B</fullName>
    </alternativeName>
</protein>
<sequence length="482" mass="50696">MTGTTQQQVFEIVAKQAKVDVANVKPESTLKDLGIASLEAIELIFDIEEHFDIHFPEQQGANFDSDTAQSLVDAVQKALDEKAAAGEGNAPLGVGARALWQGLREGRSAIGPLRHRDSDTLRVKIAAQVPESFDPATGIDERTLPLLDRTSEFALHAAREAIAHSGIDFARDGLGQRTAVVVGTGVGGETTQDEQSRRIYAEKASRTHPLTIVRLMTNASASQISIAYGLRGPTYAVASACASANHAIIQAAQMIRFGMTDVAVTGGTEACLSFGALRAWEAMRVLSDDTCRPFSVNRRGLVLGEGAGIFVLESLEHARARGATILAELAGTGMSADASDIVMPSAEGAASAMRQALAEAGLNPEDVDYINAHGTGTQANDVTETRAIRLAFGDHADRLAVSSTKSMHGHALGASGALELVAAIGALRENVVPPTANLDQVDPTCDLDYVPNTAREMPVRAVLSNSFAFGGLNAVLALKRAP</sequence>
<keyword evidence="17" id="KW-1185">Reference proteome</keyword>
<dbReference type="PROSITE" id="PS50075">
    <property type="entry name" value="CARRIER"/>
    <property type="match status" value="1"/>
</dbReference>